<evidence type="ECO:0000256" key="3">
    <source>
        <dbReference type="ARBA" id="ARBA00022679"/>
    </source>
</evidence>
<gene>
    <name evidence="7" type="ORF">R6Y95_04740</name>
</gene>
<comment type="catalytic activity">
    <reaction evidence="5">
        <text>alpha-D-glucose 1-phosphate + UTP + H(+) = UDP-alpha-D-glucose + diphosphate</text>
        <dbReference type="Rhea" id="RHEA:19889"/>
        <dbReference type="ChEBI" id="CHEBI:15378"/>
        <dbReference type="ChEBI" id="CHEBI:33019"/>
        <dbReference type="ChEBI" id="CHEBI:46398"/>
        <dbReference type="ChEBI" id="CHEBI:58601"/>
        <dbReference type="ChEBI" id="CHEBI:58885"/>
        <dbReference type="EC" id="2.7.7.9"/>
    </reaction>
</comment>
<dbReference type="InterPro" id="IPR029044">
    <property type="entry name" value="Nucleotide-diphossugar_trans"/>
</dbReference>
<dbReference type="Gene3D" id="3.90.550.10">
    <property type="entry name" value="Spore Coat Polysaccharide Biosynthesis Protein SpsA, Chain A"/>
    <property type="match status" value="1"/>
</dbReference>
<dbReference type="Pfam" id="PF00483">
    <property type="entry name" value="NTP_transferase"/>
    <property type="match status" value="1"/>
</dbReference>
<dbReference type="PANTHER" id="PTHR43197:SF1">
    <property type="entry name" value="UTP--GLUCOSE-1-PHOSPHATE URIDYLYLTRANSFERASE"/>
    <property type="match status" value="1"/>
</dbReference>
<keyword evidence="8" id="KW-1185">Reference proteome</keyword>
<evidence type="ECO:0000256" key="5">
    <source>
        <dbReference type="ARBA" id="ARBA00048128"/>
    </source>
</evidence>
<evidence type="ECO:0000313" key="8">
    <source>
        <dbReference type="Proteomes" id="UP001626603"/>
    </source>
</evidence>
<evidence type="ECO:0000256" key="2">
    <source>
        <dbReference type="ARBA" id="ARBA00012415"/>
    </source>
</evidence>
<protein>
    <recommendedName>
        <fullName evidence="2">UTP--glucose-1-phosphate uridylyltransferase</fullName>
        <ecNumber evidence="2">2.7.7.9</ecNumber>
    </recommendedName>
</protein>
<accession>A0ABD8AAX9</accession>
<reference evidence="7 8" key="1">
    <citation type="submission" date="2023-10" db="EMBL/GenBank/DDBJ databases">
        <title>The complete genome sequence of Methanoculleus palmolei DSM 4273.</title>
        <authorList>
            <person name="Lai S.-J."/>
            <person name="You Y.-T."/>
            <person name="Chen S.-C."/>
        </authorList>
    </citation>
    <scope>NUCLEOTIDE SEQUENCE [LARGE SCALE GENOMIC DNA]</scope>
    <source>
        <strain evidence="7 8">DSM 4273</strain>
    </source>
</reference>
<dbReference type="InterPro" id="IPR005771">
    <property type="entry name" value="GalU_uridylyltTrfase_bac/arc"/>
</dbReference>
<evidence type="ECO:0000256" key="4">
    <source>
        <dbReference type="ARBA" id="ARBA00022695"/>
    </source>
</evidence>
<organism evidence="7 8">
    <name type="scientific">Methanoculleus palmolei</name>
    <dbReference type="NCBI Taxonomy" id="72612"/>
    <lineage>
        <taxon>Archaea</taxon>
        <taxon>Methanobacteriati</taxon>
        <taxon>Methanobacteriota</taxon>
        <taxon>Stenosarchaea group</taxon>
        <taxon>Methanomicrobia</taxon>
        <taxon>Methanomicrobiales</taxon>
        <taxon>Methanomicrobiaceae</taxon>
        <taxon>Methanoculleus</taxon>
    </lineage>
</organism>
<keyword evidence="3" id="KW-0808">Transferase</keyword>
<dbReference type="InterPro" id="IPR005835">
    <property type="entry name" value="NTP_transferase_dom"/>
</dbReference>
<comment type="similarity">
    <text evidence="1">Belongs to the UDPGP type 2 family.</text>
</comment>
<dbReference type="GO" id="GO:0003983">
    <property type="term" value="F:UTP:glucose-1-phosphate uridylyltransferase activity"/>
    <property type="evidence" value="ECO:0007669"/>
    <property type="project" value="UniProtKB-EC"/>
</dbReference>
<name>A0ABD8AAX9_9EURY</name>
<dbReference type="SUPFAM" id="SSF53448">
    <property type="entry name" value="Nucleotide-diphospho-sugar transferases"/>
    <property type="match status" value="1"/>
</dbReference>
<dbReference type="AlphaFoldDB" id="A0ABD8AAX9"/>
<proteinExistence type="inferred from homology"/>
<keyword evidence="4" id="KW-0548">Nucleotidyltransferase</keyword>
<evidence type="ECO:0000259" key="6">
    <source>
        <dbReference type="Pfam" id="PF00483"/>
    </source>
</evidence>
<dbReference type="PANTHER" id="PTHR43197">
    <property type="entry name" value="UTP--GLUCOSE-1-PHOSPHATE URIDYLYLTRANSFERASE"/>
    <property type="match status" value="1"/>
</dbReference>
<evidence type="ECO:0000256" key="1">
    <source>
        <dbReference type="ARBA" id="ARBA00006890"/>
    </source>
</evidence>
<sequence length="286" mass="31188">MSNHDHAPIRQYIPRPLRGRSMPVRQGLIPAAGSGSRLGPFTNAIPKELLPVGEKAVIEHVVEAMHLAGITDIVIVVSPHKHGLSDYLGSGKRFGVDFTYVVQDERLGLANAVAAGEHVIDGTFAVVLGDNFFSPQTFLADLIDYHAAHHPETTVGVARVEDVTRHGIILPDGDRVVDMVEKPQPAVAPSDLGALGAYVFETGIFDAIARTKPGYKGEYQLTDAIRLEIGEGRDVRYRVIDGIHIDVGTPRDLMRANEWYLRENGHTETEHHLPASYISGSAKESK</sequence>
<feature type="domain" description="Nucleotidyl transferase" evidence="6">
    <location>
        <begin position="27"/>
        <end position="261"/>
    </location>
</feature>
<dbReference type="Proteomes" id="UP001626603">
    <property type="component" value="Chromosome"/>
</dbReference>
<evidence type="ECO:0000313" key="7">
    <source>
        <dbReference type="EMBL" id="WOX56647.1"/>
    </source>
</evidence>
<dbReference type="EC" id="2.7.7.9" evidence="2"/>
<dbReference type="EMBL" id="CP137641">
    <property type="protein sequence ID" value="WOX56647.1"/>
    <property type="molecule type" value="Genomic_DNA"/>
</dbReference>